<evidence type="ECO:0000259" key="4">
    <source>
        <dbReference type="Pfam" id="PF24883"/>
    </source>
</evidence>
<dbReference type="Proteomes" id="UP000664169">
    <property type="component" value="Unassembled WGS sequence"/>
</dbReference>
<dbReference type="InterPro" id="IPR036770">
    <property type="entry name" value="Ankyrin_rpt-contain_sf"/>
</dbReference>
<evidence type="ECO:0000256" key="2">
    <source>
        <dbReference type="PROSITE-ProRule" id="PRU00023"/>
    </source>
</evidence>
<evidence type="ECO:0008006" key="7">
    <source>
        <dbReference type="Google" id="ProtNLM"/>
    </source>
</evidence>
<dbReference type="InterPro" id="IPR027417">
    <property type="entry name" value="P-loop_NTPase"/>
</dbReference>
<dbReference type="SUPFAM" id="SSF48403">
    <property type="entry name" value="Ankyrin repeat"/>
    <property type="match status" value="1"/>
</dbReference>
<dbReference type="InterPro" id="IPR056884">
    <property type="entry name" value="NPHP3-like_N"/>
</dbReference>
<evidence type="ECO:0000313" key="5">
    <source>
        <dbReference type="EMBL" id="CAF9903499.1"/>
    </source>
</evidence>
<sequence length="1244" mass="139428">MATVAQDDYHIAIFCALGIESDAVCGVFDELFDTESLPWRKAAGDPNIYSVGRIGLHNVVLVHLSGIGKVASATAAASLCASFGKIQLALVVGVCAGSPSTLDGKDDIYLGDVIISTQVVQADFGRDNTDGFESKLVQEGNLGPPPAQIRAFLHKLQLKGTVSKLHAKTKAAVLSSCKQMGMILPDCATDLLFPSGYDHKHRSSLKTTVQCNICKNENTPSCLVSQRSSCSQIGCEIGLAQRRRSKEISHGPSIHFGQFCSTDSVRKNGKTRDKLIKDHSVIAFEMEGAGVYEKLPSIVIKGVCDYADSHKNKVWQEYAATTSAQCCRFVLEEWPSSLTRIAVQPSSTEPAITKKSEEWIYEDLKRSYLKSLDFQQLDSRLFTIQLPHPTTCSWIAQAPEFKSWLDPSEVDQHHRILWIRGKPGSGKSTLLKHIYESRSLYFPELTCAAYFFYGQGHELQKSPVGMLRSLMYQLFLDKPHLLDLFMDLYRPRQGELIAKRIWTFTELRQFFFDCVRRKHLGGSLFIIDALDECSRDDDAREVATFCEDLTHQAIQQDVPLFICLSIRYFPNIGIKKSIRLDLDKKLEHTIDLSCYIQDKLRTSDQGIAEDLLQKAKHVFLWAVLVVRSLNTACDEGANDEELADILESTPEELHKIFEKLLGPPGAINKSTRLILQLVLYSFRPLTAQSLYLLVKACETPEKIKSWSQSGMSSERLDNYITTTSRGLLEVHRQGSTARKAYVNVQFIHESVRDYLTTDKHLTTQTVTLQHDARTESSDLDLGKTIRGSFAVDFCHEEIAQTCIYSIKAAPKQPTGPFHDLQDYPQIKYALYAVLCHISKVIEPCKRTELLRAYARDFVDPILYSEQPASSFMGDALLRSVIDLYAPFDQSRHRRLQPSELAKLLKNILDDTEIISMNKALQSKCRYEDALFAACRAKWKKGVAILLDGGAQIVLNKDDNVLHFTMRCLVHSEDIQRNAVYEAIAELLVDAAAARGQSLAPPCGADLVPLVVACRFASDELVTKLLKAGADPNVTDPEWGFSLSVAILLRRYEIARLLLHFGADPNGSECESWPPLAYAVQLGRTDLVQLLLECEADPNVCVSPTSTVLIYAIEHVHVDIARLLLEHKANPAMHPAVGLQNAWKAIWHFKYDANLFNDEFQYLNRILKFGPSIEEAVPKIRQHYQELFRDIGLQNDGSSVSSLPRYITETGERARARSGIKSKEFSASNYQAPYGSWFPNSRMFD</sequence>
<dbReference type="InterPro" id="IPR000845">
    <property type="entry name" value="Nucleoside_phosphorylase_d"/>
</dbReference>
<dbReference type="SMART" id="SM00248">
    <property type="entry name" value="ANK"/>
    <property type="match status" value="3"/>
</dbReference>
<dbReference type="PANTHER" id="PTHR46082:SF6">
    <property type="entry name" value="AAA+ ATPASE DOMAIN-CONTAINING PROTEIN-RELATED"/>
    <property type="match status" value="1"/>
</dbReference>
<evidence type="ECO:0000256" key="1">
    <source>
        <dbReference type="ARBA" id="ARBA00022737"/>
    </source>
</evidence>
<dbReference type="PROSITE" id="PS50088">
    <property type="entry name" value="ANK_REPEAT"/>
    <property type="match status" value="1"/>
</dbReference>
<dbReference type="GO" id="GO:0003824">
    <property type="term" value="F:catalytic activity"/>
    <property type="evidence" value="ECO:0007669"/>
    <property type="project" value="InterPro"/>
</dbReference>
<proteinExistence type="predicted"/>
<keyword evidence="6" id="KW-1185">Reference proteome</keyword>
<evidence type="ECO:0000313" key="6">
    <source>
        <dbReference type="Proteomes" id="UP000664169"/>
    </source>
</evidence>
<dbReference type="PANTHER" id="PTHR46082">
    <property type="entry name" value="ATP/GTP-BINDING PROTEIN-RELATED"/>
    <property type="match status" value="1"/>
</dbReference>
<dbReference type="InterPro" id="IPR035994">
    <property type="entry name" value="Nucleoside_phosphorylase_sf"/>
</dbReference>
<dbReference type="Gene3D" id="3.40.50.300">
    <property type="entry name" value="P-loop containing nucleotide triphosphate hydrolases"/>
    <property type="match status" value="1"/>
</dbReference>
<name>A0A8H3EBL9_9LECA</name>
<dbReference type="Pfam" id="PF12796">
    <property type="entry name" value="Ank_2"/>
    <property type="match status" value="1"/>
</dbReference>
<dbReference type="Gene3D" id="3.40.50.1580">
    <property type="entry name" value="Nucleoside phosphorylase domain"/>
    <property type="match status" value="1"/>
</dbReference>
<protein>
    <recommendedName>
        <fullName evidence="7">Nucleoside phosphorylase domain-containing protein</fullName>
    </recommendedName>
</protein>
<feature type="repeat" description="ANK" evidence="2">
    <location>
        <begin position="1004"/>
        <end position="1036"/>
    </location>
</feature>
<organism evidence="5 6">
    <name type="scientific">Gomphillus americanus</name>
    <dbReference type="NCBI Taxonomy" id="1940652"/>
    <lineage>
        <taxon>Eukaryota</taxon>
        <taxon>Fungi</taxon>
        <taxon>Dikarya</taxon>
        <taxon>Ascomycota</taxon>
        <taxon>Pezizomycotina</taxon>
        <taxon>Lecanoromycetes</taxon>
        <taxon>OSLEUM clade</taxon>
        <taxon>Ostropomycetidae</taxon>
        <taxon>Ostropales</taxon>
        <taxon>Graphidaceae</taxon>
        <taxon>Gomphilloideae</taxon>
        <taxon>Gomphillus</taxon>
    </lineage>
</organism>
<feature type="domain" description="Nephrocystin 3-like N-terminal" evidence="4">
    <location>
        <begin position="391"/>
        <end position="553"/>
    </location>
</feature>
<evidence type="ECO:0000259" key="3">
    <source>
        <dbReference type="Pfam" id="PF01048"/>
    </source>
</evidence>
<keyword evidence="2" id="KW-0040">ANK repeat</keyword>
<dbReference type="Gene3D" id="1.25.40.20">
    <property type="entry name" value="Ankyrin repeat-containing domain"/>
    <property type="match status" value="1"/>
</dbReference>
<dbReference type="SUPFAM" id="SSF53167">
    <property type="entry name" value="Purine and uridine phosphorylases"/>
    <property type="match status" value="1"/>
</dbReference>
<dbReference type="SUPFAM" id="SSF52540">
    <property type="entry name" value="P-loop containing nucleoside triphosphate hydrolases"/>
    <property type="match status" value="1"/>
</dbReference>
<dbReference type="InterPro" id="IPR002110">
    <property type="entry name" value="Ankyrin_rpt"/>
</dbReference>
<dbReference type="OrthoDB" id="194358at2759"/>
<feature type="domain" description="Nucleoside phosphorylase" evidence="3">
    <location>
        <begin position="11"/>
        <end position="148"/>
    </location>
</feature>
<dbReference type="GO" id="GO:0009116">
    <property type="term" value="P:nucleoside metabolic process"/>
    <property type="evidence" value="ECO:0007669"/>
    <property type="project" value="InterPro"/>
</dbReference>
<comment type="caution">
    <text evidence="5">The sequence shown here is derived from an EMBL/GenBank/DDBJ whole genome shotgun (WGS) entry which is preliminary data.</text>
</comment>
<dbReference type="Pfam" id="PF24883">
    <property type="entry name" value="NPHP3_N"/>
    <property type="match status" value="1"/>
</dbReference>
<keyword evidence="1" id="KW-0677">Repeat</keyword>
<accession>A0A8H3EBL9</accession>
<gene>
    <name evidence="5" type="ORF">GOMPHAMPRED_000315</name>
</gene>
<dbReference type="AlphaFoldDB" id="A0A8H3EBL9"/>
<dbReference type="InterPro" id="IPR053137">
    <property type="entry name" value="NLR-like"/>
</dbReference>
<reference evidence="5" key="1">
    <citation type="submission" date="2021-03" db="EMBL/GenBank/DDBJ databases">
        <authorList>
            <person name="Tagirdzhanova G."/>
        </authorList>
    </citation>
    <scope>NUCLEOTIDE SEQUENCE</scope>
</reference>
<dbReference type="EMBL" id="CAJPDQ010000001">
    <property type="protein sequence ID" value="CAF9903499.1"/>
    <property type="molecule type" value="Genomic_DNA"/>
</dbReference>
<dbReference type="Pfam" id="PF01048">
    <property type="entry name" value="PNP_UDP_1"/>
    <property type="match status" value="1"/>
</dbReference>